<feature type="compositionally biased region" description="Basic and acidic residues" evidence="1">
    <location>
        <begin position="192"/>
        <end position="205"/>
    </location>
</feature>
<gene>
    <name evidence="2" type="ORF">NBR_LOCUS13189</name>
</gene>
<feature type="region of interest" description="Disordered" evidence="1">
    <location>
        <begin position="191"/>
        <end position="219"/>
    </location>
</feature>
<evidence type="ECO:0000313" key="3">
    <source>
        <dbReference type="Proteomes" id="UP000271162"/>
    </source>
</evidence>
<organism evidence="4">
    <name type="scientific">Nippostrongylus brasiliensis</name>
    <name type="common">Rat hookworm</name>
    <dbReference type="NCBI Taxonomy" id="27835"/>
    <lineage>
        <taxon>Eukaryota</taxon>
        <taxon>Metazoa</taxon>
        <taxon>Ecdysozoa</taxon>
        <taxon>Nematoda</taxon>
        <taxon>Chromadorea</taxon>
        <taxon>Rhabditida</taxon>
        <taxon>Rhabditina</taxon>
        <taxon>Rhabditomorpha</taxon>
        <taxon>Strongyloidea</taxon>
        <taxon>Heligmosomidae</taxon>
        <taxon>Nippostrongylus</taxon>
    </lineage>
</organism>
<accession>A0A0N4YA06</accession>
<dbReference type="Gene3D" id="3.30.40.10">
    <property type="entry name" value="Zinc/RING finger domain, C3HC4 (zinc finger)"/>
    <property type="match status" value="1"/>
</dbReference>
<dbReference type="AlphaFoldDB" id="A0A0N4YA06"/>
<sequence>MMSIEDAEQLYELLRGLSPREQAIIRPVLERDLEFQRREKARVRQLRSYVEMSEMQQHIGQVVRKTPGYPLMQSMSSDNQHSHRLDAFATTVMFGSAFCSMPEPDAPNVVDCSAAPVDEAPIAPNGSVRPAIPSVSEVLLSQMRRAAAEKEKQEEQKNSIVHVTVRAPMLSRRQLTLPTITTPSLLAVPSESDMKTMDRKGEPDRFWGGSPSPRTPRKSVDLLDSVNVIGPTPPPSATPHGLHPSDTDGTVISRGFTNSSSSLACLVTDVRS</sequence>
<evidence type="ECO:0000313" key="2">
    <source>
        <dbReference type="EMBL" id="VDL76778.1"/>
    </source>
</evidence>
<dbReference type="STRING" id="27835.A0A0N4YA06"/>
<keyword evidence="3" id="KW-1185">Reference proteome</keyword>
<evidence type="ECO:0000256" key="1">
    <source>
        <dbReference type="SAM" id="MobiDB-lite"/>
    </source>
</evidence>
<reference evidence="2 3" key="2">
    <citation type="submission" date="2018-11" db="EMBL/GenBank/DDBJ databases">
        <authorList>
            <consortium name="Pathogen Informatics"/>
        </authorList>
    </citation>
    <scope>NUCLEOTIDE SEQUENCE [LARGE SCALE GENOMIC DNA]</scope>
</reference>
<dbReference type="WBParaSite" id="NBR_0001318801-mRNA-1">
    <property type="protein sequence ID" value="NBR_0001318801-mRNA-1"/>
    <property type="gene ID" value="NBR_0001318801"/>
</dbReference>
<protein>
    <submittedName>
        <fullName evidence="4">RabBD domain-containing protein</fullName>
    </submittedName>
</protein>
<dbReference type="EMBL" id="UYSL01020966">
    <property type="protein sequence ID" value="VDL76778.1"/>
    <property type="molecule type" value="Genomic_DNA"/>
</dbReference>
<evidence type="ECO:0000313" key="4">
    <source>
        <dbReference type="WBParaSite" id="NBR_0001318801-mRNA-1"/>
    </source>
</evidence>
<proteinExistence type="predicted"/>
<dbReference type="Proteomes" id="UP000271162">
    <property type="component" value="Unassembled WGS sequence"/>
</dbReference>
<reference evidence="4" key="1">
    <citation type="submission" date="2017-02" db="UniProtKB">
        <authorList>
            <consortium name="WormBaseParasite"/>
        </authorList>
    </citation>
    <scope>IDENTIFICATION</scope>
</reference>
<dbReference type="InterPro" id="IPR013083">
    <property type="entry name" value="Znf_RING/FYVE/PHD"/>
</dbReference>
<name>A0A0N4YA06_NIPBR</name>